<feature type="compositionally biased region" description="Basic and acidic residues" evidence="1">
    <location>
        <begin position="9"/>
        <end position="28"/>
    </location>
</feature>
<comment type="caution">
    <text evidence="2">The sequence shown here is derived from an EMBL/GenBank/DDBJ whole genome shotgun (WGS) entry which is preliminary data.</text>
</comment>
<reference evidence="2 3" key="1">
    <citation type="submission" date="2018-02" db="EMBL/GenBank/DDBJ databases">
        <title>Bacteriophage NCPPB3778 and a type I-E CRISPR drive the evolution of the US Biological Select Agent, Rathayibacter toxicus.</title>
        <authorList>
            <person name="Davis E.W.II."/>
            <person name="Tabima J.F."/>
            <person name="Weisberg A.J."/>
            <person name="Lopes L.D."/>
            <person name="Wiseman M.S."/>
            <person name="Wiseman M.S."/>
            <person name="Pupko T."/>
            <person name="Belcher M.S."/>
            <person name="Sechler A.J."/>
            <person name="Tancos M.A."/>
            <person name="Schroeder B.K."/>
            <person name="Murray T.D."/>
            <person name="Luster D.G."/>
            <person name="Schneider W.L."/>
            <person name="Rogers E."/>
            <person name="Andreote F.D."/>
            <person name="Grunwald N.J."/>
            <person name="Putnam M.L."/>
            <person name="Chang J.H."/>
        </authorList>
    </citation>
    <scope>NUCLEOTIDE SEQUENCE [LARGE SCALE GENOMIC DNA]</scope>
    <source>
        <strain evidence="2 3">AY1D6</strain>
    </source>
</reference>
<proteinExistence type="predicted"/>
<evidence type="ECO:0000313" key="2">
    <source>
        <dbReference type="EMBL" id="PPH73205.1"/>
    </source>
</evidence>
<sequence length="119" mass="13081">MTAGSGQAESERRRRREFTEWREREAQREQAAADPVRMRSSMGLAGATALSLEDFERQVGALAAGLAKADERARLNSTVAPASSAPGVVIPFPKWEDPFTRPPIMRPPPTQQRSPVPPE</sequence>
<keyword evidence="3" id="KW-1185">Reference proteome</keyword>
<gene>
    <name evidence="2" type="ORF">C5C40_14040</name>
</gene>
<dbReference type="Proteomes" id="UP000239698">
    <property type="component" value="Unassembled WGS sequence"/>
</dbReference>
<dbReference type="RefSeq" id="WP_097166171.1">
    <property type="nucleotide sequence ID" value="NZ_CP028129.1"/>
</dbReference>
<protein>
    <recommendedName>
        <fullName evidence="4">Molecular chaperone DnaJ</fullName>
    </recommendedName>
</protein>
<feature type="region of interest" description="Disordered" evidence="1">
    <location>
        <begin position="1"/>
        <end position="37"/>
    </location>
</feature>
<evidence type="ECO:0008006" key="4">
    <source>
        <dbReference type="Google" id="ProtNLM"/>
    </source>
</evidence>
<name>A0ABX5AAC3_RATRA</name>
<organism evidence="2 3">
    <name type="scientific">Rathayibacter rathayi</name>
    <name type="common">Corynebacterium rathayi</name>
    <dbReference type="NCBI Taxonomy" id="33887"/>
    <lineage>
        <taxon>Bacteria</taxon>
        <taxon>Bacillati</taxon>
        <taxon>Actinomycetota</taxon>
        <taxon>Actinomycetes</taxon>
        <taxon>Micrococcales</taxon>
        <taxon>Microbacteriaceae</taxon>
        <taxon>Rathayibacter</taxon>
    </lineage>
</organism>
<dbReference type="EMBL" id="PSVT01000044">
    <property type="protein sequence ID" value="PPH73205.1"/>
    <property type="molecule type" value="Genomic_DNA"/>
</dbReference>
<evidence type="ECO:0000256" key="1">
    <source>
        <dbReference type="SAM" id="MobiDB-lite"/>
    </source>
</evidence>
<feature type="region of interest" description="Disordered" evidence="1">
    <location>
        <begin position="99"/>
        <end position="119"/>
    </location>
</feature>
<feature type="compositionally biased region" description="Pro residues" evidence="1">
    <location>
        <begin position="100"/>
        <end position="119"/>
    </location>
</feature>
<evidence type="ECO:0000313" key="3">
    <source>
        <dbReference type="Proteomes" id="UP000239698"/>
    </source>
</evidence>
<dbReference type="GeneID" id="49818886"/>
<accession>A0ABX5AAC3</accession>